<reference evidence="1" key="1">
    <citation type="submission" date="2018-02" db="EMBL/GenBank/DDBJ databases">
        <title>Rhizophora mucronata_Transcriptome.</title>
        <authorList>
            <person name="Meera S.P."/>
            <person name="Sreeshan A."/>
            <person name="Augustine A."/>
        </authorList>
    </citation>
    <scope>NUCLEOTIDE SEQUENCE</scope>
    <source>
        <tissue evidence="1">Leaf</tissue>
    </source>
</reference>
<protein>
    <submittedName>
        <fullName evidence="1">Uncharacterized protein</fullName>
    </submittedName>
</protein>
<proteinExistence type="predicted"/>
<organism evidence="1">
    <name type="scientific">Rhizophora mucronata</name>
    <name type="common">Asiatic mangrove</name>
    <dbReference type="NCBI Taxonomy" id="61149"/>
    <lineage>
        <taxon>Eukaryota</taxon>
        <taxon>Viridiplantae</taxon>
        <taxon>Streptophyta</taxon>
        <taxon>Embryophyta</taxon>
        <taxon>Tracheophyta</taxon>
        <taxon>Spermatophyta</taxon>
        <taxon>Magnoliopsida</taxon>
        <taxon>eudicotyledons</taxon>
        <taxon>Gunneridae</taxon>
        <taxon>Pentapetalae</taxon>
        <taxon>rosids</taxon>
        <taxon>fabids</taxon>
        <taxon>Malpighiales</taxon>
        <taxon>Rhizophoraceae</taxon>
        <taxon>Rhizophora</taxon>
    </lineage>
</organism>
<dbReference type="AlphaFoldDB" id="A0A2P2Q8E2"/>
<evidence type="ECO:0000313" key="1">
    <source>
        <dbReference type="EMBL" id="MBX63241.1"/>
    </source>
</evidence>
<name>A0A2P2Q8E2_RHIMU</name>
<accession>A0A2P2Q8E2</accession>
<sequence length="40" mass="4529">MEGEKKKEKNGFSVVFSPLALLLTSSSVKPQRFPTFCFCF</sequence>
<dbReference type="EMBL" id="GGEC01082757">
    <property type="protein sequence ID" value="MBX63241.1"/>
    <property type="molecule type" value="Transcribed_RNA"/>
</dbReference>